<dbReference type="GO" id="GO:0016977">
    <property type="term" value="F:chitosanase activity"/>
    <property type="evidence" value="ECO:0007669"/>
    <property type="project" value="InterPro"/>
</dbReference>
<feature type="compositionally biased region" description="Acidic residues" evidence="1">
    <location>
        <begin position="304"/>
        <end position="314"/>
    </location>
</feature>
<evidence type="ECO:0008006" key="5">
    <source>
        <dbReference type="Google" id="ProtNLM"/>
    </source>
</evidence>
<gene>
    <name evidence="3" type="ORF">IWW36_004120</name>
</gene>
<evidence type="ECO:0000256" key="1">
    <source>
        <dbReference type="SAM" id="MobiDB-lite"/>
    </source>
</evidence>
<dbReference type="InterPro" id="IPR023099">
    <property type="entry name" value="Glyco_hydro_46_N"/>
</dbReference>
<feature type="signal peptide" evidence="2">
    <location>
        <begin position="1"/>
        <end position="18"/>
    </location>
</feature>
<evidence type="ECO:0000256" key="2">
    <source>
        <dbReference type="SAM" id="SignalP"/>
    </source>
</evidence>
<dbReference type="Proteomes" id="UP001139887">
    <property type="component" value="Unassembled WGS sequence"/>
</dbReference>
<accession>A0A9W8I6I5</accession>
<feature type="chain" id="PRO_5040786663" description="Chitosanase" evidence="2">
    <location>
        <begin position="19"/>
        <end position="384"/>
    </location>
</feature>
<keyword evidence="2" id="KW-0732">Signal</keyword>
<dbReference type="SUPFAM" id="SSF53955">
    <property type="entry name" value="Lysozyme-like"/>
    <property type="match status" value="1"/>
</dbReference>
<proteinExistence type="predicted"/>
<protein>
    <recommendedName>
        <fullName evidence="5">Chitosanase</fullName>
    </recommendedName>
</protein>
<dbReference type="AlphaFoldDB" id="A0A9W8I6I5"/>
<organism evidence="3 4">
    <name type="scientific">Coemansia brasiliensis</name>
    <dbReference type="NCBI Taxonomy" id="2650707"/>
    <lineage>
        <taxon>Eukaryota</taxon>
        <taxon>Fungi</taxon>
        <taxon>Fungi incertae sedis</taxon>
        <taxon>Zoopagomycota</taxon>
        <taxon>Kickxellomycotina</taxon>
        <taxon>Kickxellomycetes</taxon>
        <taxon>Kickxellales</taxon>
        <taxon>Kickxellaceae</taxon>
        <taxon>Coemansia</taxon>
    </lineage>
</organism>
<dbReference type="Gene3D" id="3.30.386.10">
    <property type="entry name" value="Chitosanase, subunit A, domain 2"/>
    <property type="match status" value="1"/>
</dbReference>
<comment type="caution">
    <text evidence="3">The sequence shown here is derived from an EMBL/GenBank/DDBJ whole genome shotgun (WGS) entry which is preliminary data.</text>
</comment>
<sequence>MKLSQFALASVLAIGALGTSNAWLSGCPKNLAFQLTNVLQAGQIQFPYAKCEENSGEYVAGIARFSTKDGSLWKVINAYHKITGGDDVFSKYDNALKKRTSSSSNSLDGFCDAWESVGTDQKFWSAQGSVFESDYFDPSQEMADDLGLKLSITKAQLYDTAIAHGAGSGSSELGGMVEKTNSQITKDISGNSASTLKINNYKVDEVEWLKLFLTTRAKYKDVHGAKASIDSYTYMINRKETKWGDTIYVLNDKGDEGDVTCDNSYNPYPTPDQDLGATATTSSTTTTSKETNTDTFDPYNNDNDNNDDDDDDGYDNDKDNDNGDGNTKNCHGYGANYTCEDGTGENNPDEENCHGYGANYTCDGNSKFAFGFGLLAGVLTLLAI</sequence>
<evidence type="ECO:0000313" key="3">
    <source>
        <dbReference type="EMBL" id="KAJ2846910.1"/>
    </source>
</evidence>
<dbReference type="Gene3D" id="1.20.141.10">
    <property type="entry name" value="Chitosanase, subunit A, domain 1"/>
    <property type="match status" value="1"/>
</dbReference>
<dbReference type="Pfam" id="PF01374">
    <property type="entry name" value="Glyco_hydro_46"/>
    <property type="match status" value="1"/>
</dbReference>
<dbReference type="GO" id="GO:0005975">
    <property type="term" value="P:carbohydrate metabolic process"/>
    <property type="evidence" value="ECO:0007669"/>
    <property type="project" value="InterPro"/>
</dbReference>
<dbReference type="PROSITE" id="PS51257">
    <property type="entry name" value="PROKAR_LIPOPROTEIN"/>
    <property type="match status" value="1"/>
</dbReference>
<dbReference type="InterPro" id="IPR000400">
    <property type="entry name" value="Glyco_hydro_46"/>
</dbReference>
<dbReference type="OrthoDB" id="76114at2759"/>
<name>A0A9W8I6I5_9FUNG</name>
<keyword evidence="4" id="KW-1185">Reference proteome</keyword>
<dbReference type="GO" id="GO:0005576">
    <property type="term" value="C:extracellular region"/>
    <property type="evidence" value="ECO:0007669"/>
    <property type="project" value="InterPro"/>
</dbReference>
<feature type="region of interest" description="Disordered" evidence="1">
    <location>
        <begin position="260"/>
        <end position="327"/>
    </location>
</feature>
<dbReference type="InterPro" id="IPR023346">
    <property type="entry name" value="Lysozyme-like_dom_sf"/>
</dbReference>
<reference evidence="3" key="1">
    <citation type="submission" date="2022-07" db="EMBL/GenBank/DDBJ databases">
        <title>Phylogenomic reconstructions and comparative analyses of Kickxellomycotina fungi.</title>
        <authorList>
            <person name="Reynolds N.K."/>
            <person name="Stajich J.E."/>
            <person name="Barry K."/>
            <person name="Grigoriev I.V."/>
            <person name="Crous P."/>
            <person name="Smith M.E."/>
        </authorList>
    </citation>
    <scope>NUCLEOTIDE SEQUENCE</scope>
    <source>
        <strain evidence="3">NRRL 1566</strain>
    </source>
</reference>
<feature type="compositionally biased region" description="Low complexity" evidence="1">
    <location>
        <begin position="278"/>
        <end position="303"/>
    </location>
</feature>
<dbReference type="EMBL" id="JANBUW010000425">
    <property type="protein sequence ID" value="KAJ2846910.1"/>
    <property type="molecule type" value="Genomic_DNA"/>
</dbReference>
<evidence type="ECO:0000313" key="4">
    <source>
        <dbReference type="Proteomes" id="UP001139887"/>
    </source>
</evidence>